<feature type="signal peptide" evidence="8">
    <location>
        <begin position="1"/>
        <end position="23"/>
    </location>
</feature>
<dbReference type="PRINTS" id="PR01607">
    <property type="entry name" value="APYRASEFAMLY"/>
</dbReference>
<dbReference type="InterPro" id="IPR004843">
    <property type="entry name" value="Calcineurin-like_PHP"/>
</dbReference>
<evidence type="ECO:0000259" key="10">
    <source>
        <dbReference type="Pfam" id="PF02872"/>
    </source>
</evidence>
<dbReference type="SUPFAM" id="SSF55816">
    <property type="entry name" value="5'-nucleotidase (syn. UDP-sugar hydrolase), C-terminal domain"/>
    <property type="match status" value="1"/>
</dbReference>
<keyword evidence="3" id="KW-0964">Secreted</keyword>
<evidence type="ECO:0000256" key="8">
    <source>
        <dbReference type="RuleBase" id="RU362119"/>
    </source>
</evidence>
<name>A0A0K6I4I6_9HYPH</name>
<evidence type="ECO:0000313" key="12">
    <source>
        <dbReference type="Proteomes" id="UP000183900"/>
    </source>
</evidence>
<dbReference type="OrthoDB" id="9803927at2"/>
<dbReference type="Pfam" id="PF00149">
    <property type="entry name" value="Metallophos"/>
    <property type="match status" value="1"/>
</dbReference>
<dbReference type="InterPro" id="IPR008334">
    <property type="entry name" value="5'-Nucleotdase_C"/>
</dbReference>
<dbReference type="FunFam" id="3.60.21.10:FF:000020">
    <property type="entry name" value="NT5E isoform 4"/>
    <property type="match status" value="1"/>
</dbReference>
<evidence type="ECO:0000256" key="6">
    <source>
        <dbReference type="ARBA" id="ARBA00022741"/>
    </source>
</evidence>
<dbReference type="Pfam" id="PF02872">
    <property type="entry name" value="5_nucleotid_C"/>
    <property type="match status" value="1"/>
</dbReference>
<dbReference type="InterPro" id="IPR029052">
    <property type="entry name" value="Metallo-depent_PP-like"/>
</dbReference>
<dbReference type="SUPFAM" id="SSF56300">
    <property type="entry name" value="Metallo-dependent phosphatases"/>
    <property type="match status" value="1"/>
</dbReference>
<keyword evidence="12" id="KW-1185">Reference proteome</keyword>
<dbReference type="GO" id="GO:0005576">
    <property type="term" value="C:extracellular region"/>
    <property type="evidence" value="ECO:0007669"/>
    <property type="project" value="UniProtKB-SubCell"/>
</dbReference>
<evidence type="ECO:0000313" key="11">
    <source>
        <dbReference type="EMBL" id="CUA97968.1"/>
    </source>
</evidence>
<feature type="domain" description="Calcineurin-like phosphoesterase" evidence="9">
    <location>
        <begin position="28"/>
        <end position="249"/>
    </location>
</feature>
<dbReference type="FunFam" id="3.90.780.10:FF:000004">
    <property type="entry name" value="UDP-sugar hydrolase, putative"/>
    <property type="match status" value="1"/>
</dbReference>
<comment type="similarity">
    <text evidence="2 8">Belongs to the 5'-nucleotidase family.</text>
</comment>
<sequence length="537" mass="56862">MKKMLLGATALFAVMATGGAALADYSVTILHTNDLHSRIEHINKFDSTCSADEDAKGECFGGVARIKTKVDERRKALTDAGKNVILLDAGDQFQGSLFYTTYKGKVAAEFMNMIGYDVMAVGNHEFDDGPQGLADFLADVTFPVISGNTDVSNEPLLKDKVPGSVILEVGGQKIAIVSVLAEDTAETASPGPGVSFVKAEDYLKGAVGELEAQGVNKIIALTHMGYERDKEIASAVSGIDAIVGGHSHTLLANDNDKAAGPYPTIVANPDGKDVPVVTAYAYSKYLGEIELTFNDNGDLISAKGDPILLDASVTPDETVAARVAELAQPLEELKAKVIGSTTAAIDGSRETCRVSECQMGNLVAEAMLDRVKEQGVEIVIQNGGGLRASIDAGEITMGEVLTVLPFQNTLATFQLKGSDVVAALENGVSKVEEGAGRFAQVAGLRYEWTKAKPAGERILKVEVKDGDRWVPIDPEKVYGLATNNYMRGGGDGYAVFAKAGMNAYDFGPGLEEVLAEYIAKSGGDYTPFTDGRIKEVQ</sequence>
<feature type="domain" description="5'-Nucleotidase C-terminal" evidence="10">
    <location>
        <begin position="337"/>
        <end position="497"/>
    </location>
</feature>
<dbReference type="InterPro" id="IPR006146">
    <property type="entry name" value="5'-Nucleotdase_CS"/>
</dbReference>
<dbReference type="RefSeq" id="WP_055456179.1">
    <property type="nucleotide sequence ID" value="NZ_CYHE01000008.1"/>
</dbReference>
<dbReference type="CDD" id="cd07409">
    <property type="entry name" value="MPP_CD73_N"/>
    <property type="match status" value="1"/>
</dbReference>
<evidence type="ECO:0000256" key="2">
    <source>
        <dbReference type="ARBA" id="ARBA00006654"/>
    </source>
</evidence>
<dbReference type="InterPro" id="IPR006179">
    <property type="entry name" value="5_nucleotidase/apyrase"/>
</dbReference>
<dbReference type="GO" id="GO:0046872">
    <property type="term" value="F:metal ion binding"/>
    <property type="evidence" value="ECO:0007669"/>
    <property type="project" value="UniProtKB-KW"/>
</dbReference>
<dbReference type="AlphaFoldDB" id="A0A0K6I4I6"/>
<dbReference type="Gene3D" id="3.60.21.10">
    <property type="match status" value="1"/>
</dbReference>
<dbReference type="EMBL" id="CYHE01000008">
    <property type="protein sequence ID" value="CUA97968.1"/>
    <property type="molecule type" value="Genomic_DNA"/>
</dbReference>
<protein>
    <submittedName>
        <fullName evidence="11">2',3'-cyclic-nucleotide 2'-phosphodiesterase/5'-or 3'-nucleotidase, 5'-nucleotidase family</fullName>
    </submittedName>
</protein>
<dbReference type="PANTHER" id="PTHR11575">
    <property type="entry name" value="5'-NUCLEOTIDASE-RELATED"/>
    <property type="match status" value="1"/>
</dbReference>
<keyword evidence="7 8" id="KW-0378">Hydrolase</keyword>
<evidence type="ECO:0000259" key="9">
    <source>
        <dbReference type="Pfam" id="PF00149"/>
    </source>
</evidence>
<evidence type="ECO:0000256" key="5">
    <source>
        <dbReference type="ARBA" id="ARBA00022729"/>
    </source>
</evidence>
<dbReference type="Gene3D" id="3.90.780.10">
    <property type="entry name" value="5'-Nucleotidase, C-terminal domain"/>
    <property type="match status" value="1"/>
</dbReference>
<evidence type="ECO:0000256" key="7">
    <source>
        <dbReference type="ARBA" id="ARBA00022801"/>
    </source>
</evidence>
<accession>A0A0K6I4I6</accession>
<dbReference type="PROSITE" id="PS00786">
    <property type="entry name" value="5_NUCLEOTIDASE_2"/>
    <property type="match status" value="1"/>
</dbReference>
<dbReference type="GO" id="GO:0000166">
    <property type="term" value="F:nucleotide binding"/>
    <property type="evidence" value="ECO:0007669"/>
    <property type="project" value="UniProtKB-KW"/>
</dbReference>
<keyword evidence="5 8" id="KW-0732">Signal</keyword>
<dbReference type="GO" id="GO:0016788">
    <property type="term" value="F:hydrolase activity, acting on ester bonds"/>
    <property type="evidence" value="ECO:0007669"/>
    <property type="project" value="InterPro"/>
</dbReference>
<comment type="subcellular location">
    <subcellularLocation>
        <location evidence="1">Secreted</location>
    </subcellularLocation>
</comment>
<evidence type="ECO:0000256" key="4">
    <source>
        <dbReference type="ARBA" id="ARBA00022723"/>
    </source>
</evidence>
<feature type="chain" id="PRO_5005393422" evidence="8">
    <location>
        <begin position="24"/>
        <end position="537"/>
    </location>
</feature>
<proteinExistence type="inferred from homology"/>
<dbReference type="PROSITE" id="PS00785">
    <property type="entry name" value="5_NUCLEOTIDASE_1"/>
    <property type="match status" value="1"/>
</dbReference>
<dbReference type="InterPro" id="IPR036907">
    <property type="entry name" value="5'-Nucleotdase_C_sf"/>
</dbReference>
<dbReference type="PANTHER" id="PTHR11575:SF24">
    <property type="entry name" value="5'-NUCLEOTIDASE"/>
    <property type="match status" value="1"/>
</dbReference>
<dbReference type="Proteomes" id="UP000183900">
    <property type="component" value="Unassembled WGS sequence"/>
</dbReference>
<evidence type="ECO:0000256" key="3">
    <source>
        <dbReference type="ARBA" id="ARBA00022525"/>
    </source>
</evidence>
<evidence type="ECO:0000256" key="1">
    <source>
        <dbReference type="ARBA" id="ARBA00004613"/>
    </source>
</evidence>
<organism evidence="11 12">
    <name type="scientific">Pannonibacter indicus</name>
    <dbReference type="NCBI Taxonomy" id="466044"/>
    <lineage>
        <taxon>Bacteria</taxon>
        <taxon>Pseudomonadati</taxon>
        <taxon>Pseudomonadota</taxon>
        <taxon>Alphaproteobacteria</taxon>
        <taxon>Hyphomicrobiales</taxon>
        <taxon>Stappiaceae</taxon>
        <taxon>Pannonibacter</taxon>
    </lineage>
</organism>
<keyword evidence="6 8" id="KW-0547">Nucleotide-binding</keyword>
<dbReference type="GO" id="GO:0009166">
    <property type="term" value="P:nucleotide catabolic process"/>
    <property type="evidence" value="ECO:0007669"/>
    <property type="project" value="InterPro"/>
</dbReference>
<reference evidence="12" key="1">
    <citation type="submission" date="2015-08" db="EMBL/GenBank/DDBJ databases">
        <authorList>
            <person name="Varghese N."/>
        </authorList>
    </citation>
    <scope>NUCLEOTIDE SEQUENCE [LARGE SCALE GENOMIC DNA]</scope>
    <source>
        <strain evidence="12">DSM 23407</strain>
    </source>
</reference>
<keyword evidence="4" id="KW-0479">Metal-binding</keyword>
<gene>
    <name evidence="11" type="ORF">Ga0061067_108159</name>
</gene>